<dbReference type="Proteomes" id="UP001359559">
    <property type="component" value="Unassembled WGS sequence"/>
</dbReference>
<keyword evidence="1" id="KW-0732">Signal</keyword>
<feature type="chain" id="PRO_5043025929" description="Secreted protein" evidence="1">
    <location>
        <begin position="18"/>
        <end position="99"/>
    </location>
</feature>
<accession>A0AAN9ITR3</accession>
<proteinExistence type="predicted"/>
<protein>
    <recommendedName>
        <fullName evidence="4">Secreted protein</fullName>
    </recommendedName>
</protein>
<gene>
    <name evidence="2" type="ORF">RJT34_20589</name>
</gene>
<comment type="caution">
    <text evidence="2">The sequence shown here is derived from an EMBL/GenBank/DDBJ whole genome shotgun (WGS) entry which is preliminary data.</text>
</comment>
<evidence type="ECO:0000313" key="2">
    <source>
        <dbReference type="EMBL" id="KAK7285808.1"/>
    </source>
</evidence>
<organism evidence="2 3">
    <name type="scientific">Clitoria ternatea</name>
    <name type="common">Butterfly pea</name>
    <dbReference type="NCBI Taxonomy" id="43366"/>
    <lineage>
        <taxon>Eukaryota</taxon>
        <taxon>Viridiplantae</taxon>
        <taxon>Streptophyta</taxon>
        <taxon>Embryophyta</taxon>
        <taxon>Tracheophyta</taxon>
        <taxon>Spermatophyta</taxon>
        <taxon>Magnoliopsida</taxon>
        <taxon>eudicotyledons</taxon>
        <taxon>Gunneridae</taxon>
        <taxon>Pentapetalae</taxon>
        <taxon>rosids</taxon>
        <taxon>fabids</taxon>
        <taxon>Fabales</taxon>
        <taxon>Fabaceae</taxon>
        <taxon>Papilionoideae</taxon>
        <taxon>50 kb inversion clade</taxon>
        <taxon>NPAAA clade</taxon>
        <taxon>indigoferoid/millettioid clade</taxon>
        <taxon>Phaseoleae</taxon>
        <taxon>Clitoria</taxon>
    </lineage>
</organism>
<keyword evidence="3" id="KW-1185">Reference proteome</keyword>
<name>A0AAN9ITR3_CLITE</name>
<evidence type="ECO:0000256" key="1">
    <source>
        <dbReference type="SAM" id="SignalP"/>
    </source>
</evidence>
<evidence type="ECO:0008006" key="4">
    <source>
        <dbReference type="Google" id="ProtNLM"/>
    </source>
</evidence>
<dbReference type="AlphaFoldDB" id="A0AAN9ITR3"/>
<evidence type="ECO:0000313" key="3">
    <source>
        <dbReference type="Proteomes" id="UP001359559"/>
    </source>
</evidence>
<feature type="signal peptide" evidence="1">
    <location>
        <begin position="1"/>
        <end position="17"/>
    </location>
</feature>
<dbReference type="EMBL" id="JAYKXN010000005">
    <property type="protein sequence ID" value="KAK7285808.1"/>
    <property type="molecule type" value="Genomic_DNA"/>
</dbReference>
<sequence length="99" mass="11402">MMSIGCVLMIGLELLVASDIKYFRLKSLLVFCFMLVDYDACMLENGVGKMEKLRVDLLRRSRQSKLRHALYWFLLPPCASKTWCWLAGSVRIPDSGLLR</sequence>
<reference evidence="2 3" key="1">
    <citation type="submission" date="2024-01" db="EMBL/GenBank/DDBJ databases">
        <title>The genomes of 5 underutilized Papilionoideae crops provide insights into root nodulation and disease resistance.</title>
        <authorList>
            <person name="Yuan L."/>
        </authorList>
    </citation>
    <scope>NUCLEOTIDE SEQUENCE [LARGE SCALE GENOMIC DNA]</scope>
    <source>
        <strain evidence="2">LY-2023</strain>
        <tissue evidence="2">Leaf</tissue>
    </source>
</reference>